<dbReference type="Proteomes" id="UP000199236">
    <property type="component" value="Unassembled WGS sequence"/>
</dbReference>
<keyword evidence="3" id="KW-1185">Reference proteome</keyword>
<evidence type="ECO:0000259" key="1">
    <source>
        <dbReference type="PROSITE" id="PS51340"/>
    </source>
</evidence>
<sequence length="209" mass="23126">MSSLLFYVWLFLSPVLQSRERGSALIEKNFEGTVIAVSLDKAHAFSKKQKSAIRLLEGLGVEGDAHMGALVQHRSRVRANPNQPNLRQVHLMHQELFEEVAQKGFTVKPADMGENITTSGIDLLALPTGAVLHIGDEAEVEITGLRNPCSQIEAWQPGLLKELVYKDEAGDLVRKAGVMGIVRKGGMVKPDDRITVTLPDEPWRKLERV</sequence>
<dbReference type="Pfam" id="PF03473">
    <property type="entry name" value="MOSC"/>
    <property type="match status" value="1"/>
</dbReference>
<gene>
    <name evidence="2" type="ORF">SAMN04488056_11089</name>
</gene>
<name>A0A1I5IZ29_9HYPH</name>
<dbReference type="GO" id="GO:0003824">
    <property type="term" value="F:catalytic activity"/>
    <property type="evidence" value="ECO:0007669"/>
    <property type="project" value="InterPro"/>
</dbReference>
<dbReference type="InterPro" id="IPR005302">
    <property type="entry name" value="MoCF_Sase_C"/>
</dbReference>
<dbReference type="SUPFAM" id="SSF50800">
    <property type="entry name" value="PK beta-barrel domain-like"/>
    <property type="match status" value="1"/>
</dbReference>
<proteinExistence type="predicted"/>
<dbReference type="STRING" id="655353.SAMN04488056_11089"/>
<dbReference type="GO" id="GO:0030170">
    <property type="term" value="F:pyridoxal phosphate binding"/>
    <property type="evidence" value="ECO:0007669"/>
    <property type="project" value="InterPro"/>
</dbReference>
<dbReference type="PROSITE" id="PS51340">
    <property type="entry name" value="MOSC"/>
    <property type="match status" value="1"/>
</dbReference>
<evidence type="ECO:0000313" key="3">
    <source>
        <dbReference type="Proteomes" id="UP000199236"/>
    </source>
</evidence>
<dbReference type="AlphaFoldDB" id="A0A1I5IZ29"/>
<dbReference type="Gene3D" id="2.40.33.20">
    <property type="entry name" value="PK beta-barrel domain-like"/>
    <property type="match status" value="1"/>
</dbReference>
<reference evidence="2 3" key="1">
    <citation type="submission" date="2016-10" db="EMBL/GenBank/DDBJ databases">
        <authorList>
            <person name="de Groot N.N."/>
        </authorList>
    </citation>
    <scope>NUCLEOTIDE SEQUENCE [LARGE SCALE GENOMIC DNA]</scope>
    <source>
        <strain evidence="2 3">CGMCC 1.9157</strain>
    </source>
</reference>
<dbReference type="InterPro" id="IPR011037">
    <property type="entry name" value="Pyrv_Knase-like_insert_dom_sf"/>
</dbReference>
<evidence type="ECO:0000313" key="2">
    <source>
        <dbReference type="EMBL" id="SFO65787.1"/>
    </source>
</evidence>
<dbReference type="PANTHER" id="PTHR36930">
    <property type="entry name" value="METAL-SULFUR CLUSTER BIOSYNTHESIS PROTEINS YUAD-RELATED"/>
    <property type="match status" value="1"/>
</dbReference>
<accession>A0A1I5IZ29</accession>
<dbReference type="EMBL" id="FOVR01000010">
    <property type="protein sequence ID" value="SFO65787.1"/>
    <property type="molecule type" value="Genomic_DNA"/>
</dbReference>
<feature type="domain" description="MOSC" evidence="1">
    <location>
        <begin position="48"/>
        <end position="197"/>
    </location>
</feature>
<organism evidence="2 3">
    <name type="scientific">Cohaesibacter marisflavi</name>
    <dbReference type="NCBI Taxonomy" id="655353"/>
    <lineage>
        <taxon>Bacteria</taxon>
        <taxon>Pseudomonadati</taxon>
        <taxon>Pseudomonadota</taxon>
        <taxon>Alphaproteobacteria</taxon>
        <taxon>Hyphomicrobiales</taxon>
        <taxon>Cohaesibacteraceae</taxon>
    </lineage>
</organism>
<dbReference type="GO" id="GO:0030151">
    <property type="term" value="F:molybdenum ion binding"/>
    <property type="evidence" value="ECO:0007669"/>
    <property type="project" value="InterPro"/>
</dbReference>
<dbReference type="PANTHER" id="PTHR36930:SF1">
    <property type="entry name" value="MOSC DOMAIN-CONTAINING PROTEIN"/>
    <property type="match status" value="1"/>
</dbReference>
<protein>
    <submittedName>
        <fullName evidence="2">MOSC domain-containing protein YiiM</fullName>
    </submittedName>
</protein>
<dbReference type="InterPro" id="IPR052716">
    <property type="entry name" value="MOSC_domain"/>
</dbReference>